<dbReference type="FunFam" id="1.20.1740.10:FF:000013">
    <property type="entry name" value="Solute carrier family 12 member"/>
    <property type="match status" value="1"/>
</dbReference>
<dbReference type="Pfam" id="PF00324">
    <property type="entry name" value="AA_permease"/>
    <property type="match status" value="1"/>
</dbReference>
<feature type="transmembrane region" description="Helical" evidence="8">
    <location>
        <begin position="485"/>
        <end position="504"/>
    </location>
</feature>
<name>A0AB34IZT7_PRYPA</name>
<dbReference type="Pfam" id="PF03522">
    <property type="entry name" value="SLC12"/>
    <property type="match status" value="3"/>
</dbReference>
<keyword evidence="5 8" id="KW-1133">Transmembrane helix</keyword>
<feature type="transmembrane region" description="Helical" evidence="8">
    <location>
        <begin position="229"/>
        <end position="248"/>
    </location>
</feature>
<evidence type="ECO:0000313" key="11">
    <source>
        <dbReference type="EMBL" id="KAL1510624.1"/>
    </source>
</evidence>
<gene>
    <name evidence="11" type="ORF">AB1Y20_006925</name>
</gene>
<evidence type="ECO:0000256" key="4">
    <source>
        <dbReference type="ARBA" id="ARBA00022692"/>
    </source>
</evidence>
<evidence type="ECO:0000256" key="1">
    <source>
        <dbReference type="ARBA" id="ARBA00004141"/>
    </source>
</evidence>
<feature type="region of interest" description="Disordered" evidence="7">
    <location>
        <begin position="858"/>
        <end position="883"/>
    </location>
</feature>
<feature type="transmembrane region" description="Helical" evidence="8">
    <location>
        <begin position="169"/>
        <end position="190"/>
    </location>
</feature>
<organism evidence="11 12">
    <name type="scientific">Prymnesium parvum</name>
    <name type="common">Toxic golden alga</name>
    <dbReference type="NCBI Taxonomy" id="97485"/>
    <lineage>
        <taxon>Eukaryota</taxon>
        <taxon>Haptista</taxon>
        <taxon>Haptophyta</taxon>
        <taxon>Prymnesiophyceae</taxon>
        <taxon>Prymnesiales</taxon>
        <taxon>Prymnesiaceae</taxon>
        <taxon>Prymnesium</taxon>
    </lineage>
</organism>
<evidence type="ECO:0000256" key="5">
    <source>
        <dbReference type="ARBA" id="ARBA00022989"/>
    </source>
</evidence>
<evidence type="ECO:0000256" key="6">
    <source>
        <dbReference type="ARBA" id="ARBA00023136"/>
    </source>
</evidence>
<keyword evidence="3" id="KW-0813">Transport</keyword>
<feature type="domain" description="SLC12A transporter C-terminal" evidence="10">
    <location>
        <begin position="615"/>
        <end position="733"/>
    </location>
</feature>
<protein>
    <recommendedName>
        <fullName evidence="13">Solute carrier family 12 member 2</fullName>
    </recommendedName>
</protein>
<feature type="transmembrane region" description="Helical" evidence="8">
    <location>
        <begin position="525"/>
        <end position="554"/>
    </location>
</feature>
<keyword evidence="12" id="KW-1185">Reference proteome</keyword>
<dbReference type="InterPro" id="IPR004841">
    <property type="entry name" value="AA-permease/SLC12A_dom"/>
</dbReference>
<keyword evidence="6 8" id="KW-0472">Membrane</keyword>
<evidence type="ECO:0000256" key="3">
    <source>
        <dbReference type="ARBA" id="ARBA00022448"/>
    </source>
</evidence>
<comment type="similarity">
    <text evidence="2">Belongs to the SLC12A transporter family.</text>
</comment>
<dbReference type="EMBL" id="JBGBPQ010000015">
    <property type="protein sequence ID" value="KAL1510624.1"/>
    <property type="molecule type" value="Genomic_DNA"/>
</dbReference>
<dbReference type="GO" id="GO:0015377">
    <property type="term" value="F:chloride:monoatomic cation symporter activity"/>
    <property type="evidence" value="ECO:0007669"/>
    <property type="project" value="InterPro"/>
</dbReference>
<feature type="transmembrane region" description="Helical" evidence="8">
    <location>
        <begin position="122"/>
        <end position="149"/>
    </location>
</feature>
<dbReference type="AlphaFoldDB" id="A0AB34IZT7"/>
<evidence type="ECO:0000313" key="12">
    <source>
        <dbReference type="Proteomes" id="UP001515480"/>
    </source>
</evidence>
<dbReference type="Proteomes" id="UP001515480">
    <property type="component" value="Unassembled WGS sequence"/>
</dbReference>
<evidence type="ECO:0000256" key="2">
    <source>
        <dbReference type="ARBA" id="ARBA00010593"/>
    </source>
</evidence>
<dbReference type="InterPro" id="IPR004842">
    <property type="entry name" value="SLC12A_fam"/>
</dbReference>
<dbReference type="PANTHER" id="PTHR11827">
    <property type="entry name" value="SOLUTE CARRIER FAMILY 12, CATION COTRANSPORTERS"/>
    <property type="match status" value="1"/>
</dbReference>
<feature type="domain" description="SLC12A transporter C-terminal" evidence="10">
    <location>
        <begin position="889"/>
        <end position="959"/>
    </location>
</feature>
<feature type="domain" description="Amino acid permease/ SLC12A" evidence="9">
    <location>
        <begin position="92"/>
        <end position="601"/>
    </location>
</feature>
<evidence type="ECO:0000259" key="10">
    <source>
        <dbReference type="Pfam" id="PF03522"/>
    </source>
</evidence>
<evidence type="ECO:0000256" key="8">
    <source>
        <dbReference type="SAM" id="Phobius"/>
    </source>
</evidence>
<keyword evidence="4 8" id="KW-0812">Transmembrane</keyword>
<accession>A0AB34IZT7</accession>
<reference evidence="11 12" key="1">
    <citation type="journal article" date="2024" name="Science">
        <title>Giant polyketide synthase enzymes in the biosynthesis of giant marine polyether toxins.</title>
        <authorList>
            <person name="Fallon T.R."/>
            <person name="Shende V.V."/>
            <person name="Wierzbicki I.H."/>
            <person name="Pendleton A.L."/>
            <person name="Watervoot N.F."/>
            <person name="Auber R.P."/>
            <person name="Gonzalez D.J."/>
            <person name="Wisecaver J.H."/>
            <person name="Moore B.S."/>
        </authorList>
    </citation>
    <scope>NUCLEOTIDE SEQUENCE [LARGE SCALE GENOMIC DNA]</scope>
    <source>
        <strain evidence="11 12">12B1</strain>
    </source>
</reference>
<comment type="caution">
    <text evidence="11">The sequence shown here is derived from an EMBL/GenBank/DDBJ whole genome shotgun (WGS) entry which is preliminary data.</text>
</comment>
<dbReference type="Gene3D" id="1.20.1740.10">
    <property type="entry name" value="Amino acid/polyamine transporter I"/>
    <property type="match status" value="1"/>
</dbReference>
<feature type="transmembrane region" description="Helical" evidence="8">
    <location>
        <begin position="91"/>
        <end position="110"/>
    </location>
</feature>
<feature type="domain" description="SLC12A transporter C-terminal" evidence="10">
    <location>
        <begin position="744"/>
        <end position="809"/>
    </location>
</feature>
<feature type="compositionally biased region" description="Basic and acidic residues" evidence="7">
    <location>
        <begin position="864"/>
        <end position="875"/>
    </location>
</feature>
<evidence type="ECO:0008006" key="13">
    <source>
        <dbReference type="Google" id="ProtNLM"/>
    </source>
</evidence>
<feature type="region of interest" description="Disordered" evidence="7">
    <location>
        <begin position="60"/>
        <end position="83"/>
    </location>
</feature>
<dbReference type="PANTHER" id="PTHR11827:SF100">
    <property type="entry name" value="CATION-CHLORIDE COTRANSPORTER 1"/>
    <property type="match status" value="1"/>
</dbReference>
<sequence>MDVQAVKSSASGVDGKRTMTINPSDVTSVVEQQGSKLGVGTIFGYQTDNSRVKNNLKFLDDTQSTTTREPMAEKPADPSAAKPSPKLGTLMGVYVPCMQNILGAILYLRLSWIVGQAGVGMTLIIVLMCCCTTFLTSLSLSAIATNGAIKAGGPYYLISRALGPEFGGSVGLCFYVGTTIAAALYVLGAVEVIKDSIQDLVIVGASGRGNMTDLEIQCGECQRQNTSDFAVLGIIVLIACTAVVFGGVKYVSKVAPFVLIPVLLSVALIWLGIWTASARDISPSTGITSHWDFSKTFSPAWGADLQCLVLRDDNGKPLFTEDDLPPFDFYQALALYFPSVTGIMAGSNRSGDLRNAQHSIPLGTLAAVLTTSAIYVLTVIFYGGVAERENALGQAFGLKTNYLLSADVSLQATITRIGIIMSSLGAALQSLTGAPRLLQAIANDNLMPILKHFQGTGEPRKPLLLTFIICLGCVATGNINVIAPLITMFFLMCYSAVNLCVLLMDLMREPNWRPRFKYYHMSTALAGLCLCLFIMFSTSFIIAIVACCVVALIYKYIEFQKVKVQWGDGTRGLRYQRARQALLQLEKLTTVHVKNWRPQVLLFAKIQADGEMHQPGLLKFLGELKGARGISIISTAIEGNLITQAHEQMEIERKLRQHRDANHIRGFTQVVMSNDISTALDSLLQTAGLGGFCPNTVVTAWPTSWKTNIKGAERMMQILTSAHAMNMAKILIKGHESWPKSLPKLSTIDIWWVVHDGGLLLLLSIILRKHKKWANCLLRVFVVCNSQDKPDKLAKKISTFLYNMRINARLKVVQLTDEGGISALLPSRGADWGDDAENAKLGSIVPNSMSMMEQSSVYDDLDDTDHGERSRDVSVKRPKPPAAEFRQDVDPKFRTTYAFNQMVRKFSSDAALVLCNLPLPSENKTTEMYMQHLEIMMEAIPHALLVAGQKDEAVITMYS</sequence>
<feature type="transmembrane region" description="Helical" evidence="8">
    <location>
        <begin position="359"/>
        <end position="382"/>
    </location>
</feature>
<evidence type="ECO:0000256" key="7">
    <source>
        <dbReference type="SAM" id="MobiDB-lite"/>
    </source>
</evidence>
<evidence type="ECO:0000259" key="9">
    <source>
        <dbReference type="Pfam" id="PF00324"/>
    </source>
</evidence>
<feature type="transmembrane region" description="Helical" evidence="8">
    <location>
        <begin position="254"/>
        <end position="274"/>
    </location>
</feature>
<comment type="subcellular location">
    <subcellularLocation>
        <location evidence="1">Membrane</location>
        <topology evidence="1">Multi-pass membrane protein</topology>
    </subcellularLocation>
</comment>
<proteinExistence type="inferred from homology"/>
<dbReference type="GO" id="GO:0016020">
    <property type="term" value="C:membrane"/>
    <property type="evidence" value="ECO:0007669"/>
    <property type="project" value="UniProtKB-SubCell"/>
</dbReference>
<dbReference type="InterPro" id="IPR018491">
    <property type="entry name" value="SLC12_C"/>
</dbReference>